<gene>
    <name evidence="4" type="primary">A01p007770.1_BraROA</name>
    <name evidence="4" type="ORF">IGI04_000658</name>
</gene>
<feature type="transmembrane region" description="Helical" evidence="2">
    <location>
        <begin position="205"/>
        <end position="223"/>
    </location>
</feature>
<feature type="transmembrane region" description="Helical" evidence="2">
    <location>
        <begin position="126"/>
        <end position="144"/>
    </location>
</feature>
<sequence length="224" mass="24198">MRISLALYCSLIMFLLFFSLPSPVSSENQESKAQTTTTSWRRSLAQHGDSLRVFIRKRGGGGGGRGRSSRRPVPTGGGGGGSSATTRLSLSITFGLGSTVASLMLLIGYTYRINLIFSLPSAMKKCYRVLFLISIFFFISFAFAEELQCCPDKTDYLRPAVGVTSSKRNHGRISEVSKARGVYGGGSLVRPTGKKNRAMSSMTKSASLAVIQVTVAILLQLFLC</sequence>
<dbReference type="EMBL" id="JADBGQ010000001">
    <property type="protein sequence ID" value="KAG5413091.1"/>
    <property type="molecule type" value="Genomic_DNA"/>
</dbReference>
<dbReference type="Proteomes" id="UP000823674">
    <property type="component" value="Chromosome A01"/>
</dbReference>
<name>A0ABQ7NSI1_BRACM</name>
<evidence type="ECO:0000313" key="5">
    <source>
        <dbReference type="Proteomes" id="UP000823674"/>
    </source>
</evidence>
<comment type="caution">
    <text evidence="4">The sequence shown here is derived from an EMBL/GenBank/DDBJ whole genome shotgun (WGS) entry which is preliminary data.</text>
</comment>
<keyword evidence="3" id="KW-0732">Signal</keyword>
<keyword evidence="2" id="KW-0812">Transmembrane</keyword>
<evidence type="ECO:0000256" key="2">
    <source>
        <dbReference type="SAM" id="Phobius"/>
    </source>
</evidence>
<feature type="region of interest" description="Disordered" evidence="1">
    <location>
        <begin position="57"/>
        <end position="84"/>
    </location>
</feature>
<organism evidence="4 5">
    <name type="scientific">Brassica rapa subsp. trilocularis</name>
    <dbReference type="NCBI Taxonomy" id="1813537"/>
    <lineage>
        <taxon>Eukaryota</taxon>
        <taxon>Viridiplantae</taxon>
        <taxon>Streptophyta</taxon>
        <taxon>Embryophyta</taxon>
        <taxon>Tracheophyta</taxon>
        <taxon>Spermatophyta</taxon>
        <taxon>Magnoliopsida</taxon>
        <taxon>eudicotyledons</taxon>
        <taxon>Gunneridae</taxon>
        <taxon>Pentapetalae</taxon>
        <taxon>rosids</taxon>
        <taxon>malvids</taxon>
        <taxon>Brassicales</taxon>
        <taxon>Brassicaceae</taxon>
        <taxon>Brassiceae</taxon>
        <taxon>Brassica</taxon>
    </lineage>
</organism>
<evidence type="ECO:0000313" key="4">
    <source>
        <dbReference type="EMBL" id="KAG5413091.1"/>
    </source>
</evidence>
<proteinExistence type="predicted"/>
<protein>
    <recommendedName>
        <fullName evidence="6">Transmembrane protein</fullName>
    </recommendedName>
</protein>
<evidence type="ECO:0000256" key="3">
    <source>
        <dbReference type="SAM" id="SignalP"/>
    </source>
</evidence>
<feature type="signal peptide" evidence="3">
    <location>
        <begin position="1"/>
        <end position="26"/>
    </location>
</feature>
<keyword evidence="5" id="KW-1185">Reference proteome</keyword>
<evidence type="ECO:0008006" key="6">
    <source>
        <dbReference type="Google" id="ProtNLM"/>
    </source>
</evidence>
<feature type="transmembrane region" description="Helical" evidence="2">
    <location>
        <begin position="92"/>
        <end position="114"/>
    </location>
</feature>
<evidence type="ECO:0000256" key="1">
    <source>
        <dbReference type="SAM" id="MobiDB-lite"/>
    </source>
</evidence>
<keyword evidence="2" id="KW-0472">Membrane</keyword>
<reference evidence="4 5" key="1">
    <citation type="submission" date="2021-03" db="EMBL/GenBank/DDBJ databases">
        <authorList>
            <person name="King G.J."/>
            <person name="Bancroft I."/>
            <person name="Baten A."/>
            <person name="Bloomfield J."/>
            <person name="Borpatragohain P."/>
            <person name="He Z."/>
            <person name="Irish N."/>
            <person name="Irwin J."/>
            <person name="Liu K."/>
            <person name="Mauleon R.P."/>
            <person name="Moore J."/>
            <person name="Morris R."/>
            <person name="Ostergaard L."/>
            <person name="Wang B."/>
            <person name="Wells R."/>
        </authorList>
    </citation>
    <scope>NUCLEOTIDE SEQUENCE [LARGE SCALE GENOMIC DNA]</scope>
    <source>
        <strain evidence="4">R-o-18</strain>
        <tissue evidence="4">Leaf</tissue>
    </source>
</reference>
<keyword evidence="2" id="KW-1133">Transmembrane helix</keyword>
<accession>A0ABQ7NSI1</accession>
<feature type="chain" id="PRO_5045756595" description="Transmembrane protein" evidence="3">
    <location>
        <begin position="27"/>
        <end position="224"/>
    </location>
</feature>